<comment type="caution">
    <text evidence="1">The sequence shown here is derived from an EMBL/GenBank/DDBJ whole genome shotgun (WGS) entry which is preliminary data.</text>
</comment>
<organism evidence="1 2">
    <name type="scientific">Autumnicola psychrophila</name>
    <dbReference type="NCBI Taxonomy" id="3075592"/>
    <lineage>
        <taxon>Bacteria</taxon>
        <taxon>Pseudomonadati</taxon>
        <taxon>Bacteroidota</taxon>
        <taxon>Flavobacteriia</taxon>
        <taxon>Flavobacteriales</taxon>
        <taxon>Flavobacteriaceae</taxon>
        <taxon>Autumnicola</taxon>
    </lineage>
</organism>
<evidence type="ECO:0000313" key="2">
    <source>
        <dbReference type="Proteomes" id="UP001253848"/>
    </source>
</evidence>
<protein>
    <submittedName>
        <fullName evidence="1">DUF6807 family protein</fullName>
    </submittedName>
</protein>
<gene>
    <name evidence="1" type="ORF">RM541_02145</name>
</gene>
<sequence>MIKFKLLLFFATATFLPEILCSQELEFRKSDEGILLLEDNRPRFFYQTATKSKDGEYPRANYIHPLYGPNGEVLTEDFPEDHLHHRGIFWTWHQLYAEGERVADPWLLQNIRWDVQKTSTSIKENTAEIKAEVFWVLTSTQKAVIRENVSINYERLENGIFSLTFDINLTALVDGIAIGGSEDEKGYGGFSPRFVLPENVSFHSGTGEVEPHNLPVQGGPWIALKGSFIDSNPGKSGIVIMGEPEKLPSYQGWILRSSRSMQNMAFPGKDAVDIEKGKSLNFRNRILVHSGLSTKEIEAYYKEFRNHLN</sequence>
<proteinExistence type="predicted"/>
<dbReference type="InterPro" id="IPR029475">
    <property type="entry name" value="DUF6807"/>
</dbReference>
<accession>A0ABU3DN81</accession>
<keyword evidence="2" id="KW-1185">Reference proteome</keyword>
<name>A0ABU3DN81_9FLAO</name>
<reference evidence="1 2" key="1">
    <citation type="submission" date="2023-09" db="EMBL/GenBank/DDBJ databases">
        <authorList>
            <person name="Rey-Velasco X."/>
        </authorList>
    </citation>
    <scope>NUCLEOTIDE SEQUENCE [LARGE SCALE GENOMIC DNA]</scope>
    <source>
        <strain evidence="1 2">F225</strain>
    </source>
</reference>
<dbReference type="Pfam" id="PF14100">
    <property type="entry name" value="DUF6807"/>
    <property type="match status" value="1"/>
</dbReference>
<dbReference type="EMBL" id="JAVRHN010000001">
    <property type="protein sequence ID" value="MDT0685146.1"/>
    <property type="molecule type" value="Genomic_DNA"/>
</dbReference>
<evidence type="ECO:0000313" key="1">
    <source>
        <dbReference type="EMBL" id="MDT0685146.1"/>
    </source>
</evidence>
<dbReference type="Proteomes" id="UP001253848">
    <property type="component" value="Unassembled WGS sequence"/>
</dbReference>
<dbReference type="RefSeq" id="WP_311498578.1">
    <property type="nucleotide sequence ID" value="NZ_JAVRHN010000001.1"/>
</dbReference>